<dbReference type="GO" id="GO:0047810">
    <property type="term" value="F:D-alanine-2-oxoglutarate aminotransferase activity"/>
    <property type="evidence" value="ECO:0007669"/>
    <property type="project" value="UniProtKB-EC"/>
</dbReference>
<dbReference type="Gene3D" id="3.30.470.10">
    <property type="match status" value="1"/>
</dbReference>
<reference evidence="2 3" key="1">
    <citation type="submission" date="2018-12" db="EMBL/GenBank/DDBJ databases">
        <authorList>
            <consortium name="Pathogen Informatics"/>
        </authorList>
    </citation>
    <scope>NUCLEOTIDE SEQUENCE [LARGE SCALE GENOMIC DNA]</scope>
    <source>
        <strain evidence="2 3">NCTC10207</strain>
    </source>
</reference>
<dbReference type="PANTHER" id="PTHR42743">
    <property type="entry name" value="AMINO-ACID AMINOTRANSFERASE"/>
    <property type="match status" value="1"/>
</dbReference>
<accession>A0A7Z9D491</accession>
<organism evidence="2 3">
    <name type="scientific">Rothia aeria</name>
    <dbReference type="NCBI Taxonomy" id="172042"/>
    <lineage>
        <taxon>Bacteria</taxon>
        <taxon>Bacillati</taxon>
        <taxon>Actinomycetota</taxon>
        <taxon>Actinomycetes</taxon>
        <taxon>Micrococcales</taxon>
        <taxon>Micrococcaceae</taxon>
        <taxon>Rothia</taxon>
    </lineage>
</organism>
<dbReference type="Proteomes" id="UP000282386">
    <property type="component" value="Chromosome"/>
</dbReference>
<dbReference type="InterPro" id="IPR036038">
    <property type="entry name" value="Aminotransferase-like"/>
</dbReference>
<keyword evidence="2" id="KW-0032">Aminotransferase</keyword>
<dbReference type="PANTHER" id="PTHR42743:SF11">
    <property type="entry name" value="AMINODEOXYCHORISMATE LYASE"/>
    <property type="match status" value="1"/>
</dbReference>
<keyword evidence="2" id="KW-0808">Transferase</keyword>
<evidence type="ECO:0000256" key="1">
    <source>
        <dbReference type="ARBA" id="ARBA00009320"/>
    </source>
</evidence>
<dbReference type="AlphaFoldDB" id="A0A7Z9D491"/>
<comment type="similarity">
    <text evidence="1">Belongs to the class-IV pyridoxal-phosphate-dependent aminotransferase family.</text>
</comment>
<dbReference type="GO" id="GO:0046394">
    <property type="term" value="P:carboxylic acid biosynthetic process"/>
    <property type="evidence" value="ECO:0007669"/>
    <property type="project" value="UniProtKB-ARBA"/>
</dbReference>
<dbReference type="InterPro" id="IPR043131">
    <property type="entry name" value="BCAT-like_N"/>
</dbReference>
<name>A0A7Z9D491_9MICC</name>
<sequence>MSHYTGNMTSSVMLLNSENPQGVAVDPTQPLIGVEDQGFTRGDGVFETMLAVNRRVRKLDMHLTRLESSARMLDLPEPDLHQLRDALAGLLDQAVPGAHTELGEEHIVKIIISRGLPSASAGMPAGPYTLLIASPVPETTVTQRQNGVKAMLLPRGHDPADNTAYPWLLAGAKTLSYAVNMAVLRYVHSHGADDAIFMTDNRRILEGATSSVLMARIEHGKKMLYTPEPNHGILPGTTQGAIFEAARRDGWELGYGPLYPQDLFESDGVWLSSSVRLLAPVTRLNGTALAHDAQLTHQFLEYLAQG</sequence>
<dbReference type="EMBL" id="LR134479">
    <property type="protein sequence ID" value="VEI22367.1"/>
    <property type="molecule type" value="Genomic_DNA"/>
</dbReference>
<protein>
    <submittedName>
        <fullName evidence="2">D-alanine aminotransferase</fullName>
        <ecNumber evidence="2">2.6.1.21</ecNumber>
    </submittedName>
</protein>
<dbReference type="InterPro" id="IPR001544">
    <property type="entry name" value="Aminotrans_IV"/>
</dbReference>
<proteinExistence type="inferred from homology"/>
<evidence type="ECO:0000313" key="3">
    <source>
        <dbReference type="Proteomes" id="UP000282386"/>
    </source>
</evidence>
<dbReference type="SUPFAM" id="SSF56752">
    <property type="entry name" value="D-aminoacid aminotransferase-like PLP-dependent enzymes"/>
    <property type="match status" value="1"/>
</dbReference>
<dbReference type="GO" id="GO:0005829">
    <property type="term" value="C:cytosol"/>
    <property type="evidence" value="ECO:0007669"/>
    <property type="project" value="TreeGrafter"/>
</dbReference>
<dbReference type="InterPro" id="IPR043132">
    <property type="entry name" value="BCAT-like_C"/>
</dbReference>
<dbReference type="Pfam" id="PF01063">
    <property type="entry name" value="Aminotran_4"/>
    <property type="match status" value="1"/>
</dbReference>
<dbReference type="InterPro" id="IPR050571">
    <property type="entry name" value="Class-IV_PLP-Dep_Aminotrnsfr"/>
</dbReference>
<gene>
    <name evidence="2" type="primary">dat</name>
    <name evidence="2" type="ORF">NCTC10207_00442</name>
</gene>
<dbReference type="EC" id="2.6.1.21" evidence="2"/>
<evidence type="ECO:0000313" key="2">
    <source>
        <dbReference type="EMBL" id="VEI22367.1"/>
    </source>
</evidence>
<dbReference type="Gene3D" id="3.20.10.10">
    <property type="entry name" value="D-amino Acid Aminotransferase, subunit A, domain 2"/>
    <property type="match status" value="1"/>
</dbReference>